<dbReference type="SMART" id="SM00327">
    <property type="entry name" value="VWA"/>
    <property type="match status" value="1"/>
</dbReference>
<dbReference type="Gene3D" id="3.40.50.410">
    <property type="entry name" value="von Willebrand factor, type A domain"/>
    <property type="match status" value="1"/>
</dbReference>
<dbReference type="InterPro" id="IPR036465">
    <property type="entry name" value="vWFA_dom_sf"/>
</dbReference>
<sequence length="659" mass="72053">MMKKGAIMAARLDWREIEPWEPEETIGKLWHGWASGFEAIPEHEDARVALSEVAGRLAVLFRGLGGDHSIEMRPTADRVSRHRLSWLRRLGTEAEAVPQAEFDGGILRLPASLAILPAAEANGALYLWLAAHAAHLVLPEDVGDDPLRRDLAWLGSVRATVARVAGSAPGLMPLYDELRALLLAARPLPKLPPDEAAVEGVARHLLGDPAALDGRAAEMLAAVNSGDLSGFAAARGYQPVRPVTLWVAAGDASVSSERVATRDADDAGEEPSVEAGEKTIRARRRKADEANRTDSLIINKFEAILSWAEFLNLNRRVEDDDDDTARKALDDQDELGLGQISKAPATRLKLHLDLAPEDVDREAISGVFTYPEWEARTGRYLPSHARVLDSEPETPADAPAPFDEAARRRIRAVRRQFEAMRPGRVITTGHRDGEELDLDATVQSRVGLLVSGDGSDRIWKQSRPQNRDLAVSILLDVSRSTESAVTGRAVIDIEREALAALAWGLDACGDQVGIQAFCSLKRDRVFVHTCKRFDEPMGPAVEARIAGLRPGFYTRLGAGIRHASATLAAQARRRRLLLVITDGKPNDLDHYEGRHGIEDSAMAVREARRAGHSVFGITVDRNGKSWFPRIFGQGGHALIPHPDRLPEALPQIYRQLIGA</sequence>
<protein>
    <submittedName>
        <fullName evidence="3">Nitric oxide reductase NorD protein</fullName>
    </submittedName>
</protein>
<organism evidence="3 4">
    <name type="scientific">Paracoccus alkenifer</name>
    <dbReference type="NCBI Taxonomy" id="65735"/>
    <lineage>
        <taxon>Bacteria</taxon>
        <taxon>Pseudomonadati</taxon>
        <taxon>Pseudomonadota</taxon>
        <taxon>Alphaproteobacteria</taxon>
        <taxon>Rhodobacterales</taxon>
        <taxon>Paracoccaceae</taxon>
        <taxon>Paracoccus</taxon>
    </lineage>
</organism>
<dbReference type="PANTHER" id="PTHR41248">
    <property type="entry name" value="NORD PROTEIN"/>
    <property type="match status" value="1"/>
</dbReference>
<evidence type="ECO:0000259" key="2">
    <source>
        <dbReference type="PROSITE" id="PS50234"/>
    </source>
</evidence>
<evidence type="ECO:0000256" key="1">
    <source>
        <dbReference type="SAM" id="MobiDB-lite"/>
    </source>
</evidence>
<name>A0A1H6MDE2_9RHOB</name>
<evidence type="ECO:0000313" key="4">
    <source>
        <dbReference type="Proteomes" id="UP000199125"/>
    </source>
</evidence>
<dbReference type="FunFam" id="3.40.50.410:FF:000106">
    <property type="entry name" value="Nitric oxide reductase D protein"/>
    <property type="match status" value="1"/>
</dbReference>
<keyword evidence="4" id="KW-1185">Reference proteome</keyword>
<evidence type="ECO:0000313" key="3">
    <source>
        <dbReference type="EMBL" id="SEH96176.1"/>
    </source>
</evidence>
<dbReference type="InterPro" id="IPR051928">
    <property type="entry name" value="NorD/CobT"/>
</dbReference>
<dbReference type="PANTHER" id="PTHR41248:SF1">
    <property type="entry name" value="NORD PROTEIN"/>
    <property type="match status" value="1"/>
</dbReference>
<feature type="domain" description="VWFA" evidence="2">
    <location>
        <begin position="470"/>
        <end position="656"/>
    </location>
</feature>
<proteinExistence type="predicted"/>
<feature type="region of interest" description="Disordered" evidence="1">
    <location>
        <begin position="258"/>
        <end position="286"/>
    </location>
</feature>
<gene>
    <name evidence="3" type="ORF">SAMN04488075_1917</name>
</gene>
<reference evidence="4" key="1">
    <citation type="submission" date="2016-10" db="EMBL/GenBank/DDBJ databases">
        <authorList>
            <person name="Varghese N."/>
            <person name="Submissions S."/>
        </authorList>
    </citation>
    <scope>NUCLEOTIDE SEQUENCE [LARGE SCALE GENOMIC DNA]</scope>
    <source>
        <strain evidence="4">DSM 11593</strain>
    </source>
</reference>
<dbReference type="EMBL" id="FNXG01000003">
    <property type="protein sequence ID" value="SEH96176.1"/>
    <property type="molecule type" value="Genomic_DNA"/>
</dbReference>
<dbReference type="CDD" id="cd01454">
    <property type="entry name" value="vWA_norD_type"/>
    <property type="match status" value="1"/>
</dbReference>
<dbReference type="Proteomes" id="UP000199125">
    <property type="component" value="Unassembled WGS sequence"/>
</dbReference>
<dbReference type="PROSITE" id="PS50234">
    <property type="entry name" value="VWFA"/>
    <property type="match status" value="1"/>
</dbReference>
<dbReference type="AlphaFoldDB" id="A0A1H6MDE2"/>
<accession>A0A1H6MDE2</accession>
<feature type="compositionally biased region" description="Basic and acidic residues" evidence="1">
    <location>
        <begin position="275"/>
        <end position="286"/>
    </location>
</feature>
<dbReference type="SUPFAM" id="SSF53300">
    <property type="entry name" value="vWA-like"/>
    <property type="match status" value="1"/>
</dbReference>
<dbReference type="InterPro" id="IPR002035">
    <property type="entry name" value="VWF_A"/>
</dbReference>
<dbReference type="STRING" id="65735.SAMN04488075_1917"/>